<feature type="transmembrane region" description="Helical" evidence="7">
    <location>
        <begin position="20"/>
        <end position="41"/>
    </location>
</feature>
<evidence type="ECO:0000256" key="5">
    <source>
        <dbReference type="ARBA" id="ARBA00038359"/>
    </source>
</evidence>
<feature type="region of interest" description="Disordered" evidence="6">
    <location>
        <begin position="293"/>
        <end position="330"/>
    </location>
</feature>
<keyword evidence="2 7" id="KW-0812">Transmembrane</keyword>
<dbReference type="PANTHER" id="PTHR33048">
    <property type="entry name" value="PTH11-LIKE INTEGRAL MEMBRANE PROTEIN (AFU_ORTHOLOGUE AFUA_5G11245)"/>
    <property type="match status" value="1"/>
</dbReference>
<evidence type="ECO:0000256" key="3">
    <source>
        <dbReference type="ARBA" id="ARBA00022989"/>
    </source>
</evidence>
<evidence type="ECO:0000313" key="10">
    <source>
        <dbReference type="Proteomes" id="UP000799777"/>
    </source>
</evidence>
<feature type="transmembrane region" description="Helical" evidence="7">
    <location>
        <begin position="206"/>
        <end position="224"/>
    </location>
</feature>
<comment type="caution">
    <text evidence="9">The sequence shown here is derived from an EMBL/GenBank/DDBJ whole genome shotgun (WGS) entry which is preliminary data.</text>
</comment>
<evidence type="ECO:0000256" key="4">
    <source>
        <dbReference type="ARBA" id="ARBA00023136"/>
    </source>
</evidence>
<evidence type="ECO:0000259" key="8">
    <source>
        <dbReference type="Pfam" id="PF20684"/>
    </source>
</evidence>
<feature type="domain" description="Rhodopsin" evidence="8">
    <location>
        <begin position="33"/>
        <end position="269"/>
    </location>
</feature>
<proteinExistence type="inferred from homology"/>
<evidence type="ECO:0000256" key="7">
    <source>
        <dbReference type="SAM" id="Phobius"/>
    </source>
</evidence>
<dbReference type="GO" id="GO:0016020">
    <property type="term" value="C:membrane"/>
    <property type="evidence" value="ECO:0007669"/>
    <property type="project" value="UniProtKB-SubCell"/>
</dbReference>
<dbReference type="EMBL" id="ML978163">
    <property type="protein sequence ID" value="KAF2033980.1"/>
    <property type="molecule type" value="Genomic_DNA"/>
</dbReference>
<feature type="transmembrane region" description="Helical" evidence="7">
    <location>
        <begin position="93"/>
        <end position="115"/>
    </location>
</feature>
<keyword evidence="4 7" id="KW-0472">Membrane</keyword>
<feature type="transmembrane region" description="Helical" evidence="7">
    <location>
        <begin position="53"/>
        <end position="73"/>
    </location>
</feature>
<protein>
    <recommendedName>
        <fullName evidence="8">Rhodopsin domain-containing protein</fullName>
    </recommendedName>
</protein>
<dbReference type="InterPro" id="IPR049326">
    <property type="entry name" value="Rhodopsin_dom_fungi"/>
</dbReference>
<evidence type="ECO:0000256" key="6">
    <source>
        <dbReference type="SAM" id="MobiDB-lite"/>
    </source>
</evidence>
<feature type="compositionally biased region" description="Polar residues" evidence="6">
    <location>
        <begin position="317"/>
        <end position="329"/>
    </location>
</feature>
<dbReference type="AlphaFoldDB" id="A0A9P4HI46"/>
<feature type="compositionally biased region" description="Polar residues" evidence="6">
    <location>
        <begin position="293"/>
        <end position="303"/>
    </location>
</feature>
<evidence type="ECO:0000313" key="9">
    <source>
        <dbReference type="EMBL" id="KAF2033980.1"/>
    </source>
</evidence>
<evidence type="ECO:0000256" key="2">
    <source>
        <dbReference type="ARBA" id="ARBA00022692"/>
    </source>
</evidence>
<dbReference type="OrthoDB" id="4682787at2759"/>
<dbReference type="PANTHER" id="PTHR33048:SF96">
    <property type="entry name" value="INTEGRAL MEMBRANE PROTEIN"/>
    <property type="match status" value="1"/>
</dbReference>
<feature type="transmembrane region" description="Helical" evidence="7">
    <location>
        <begin position="236"/>
        <end position="263"/>
    </location>
</feature>
<gene>
    <name evidence="9" type="ORF">EK21DRAFT_57466</name>
</gene>
<comment type="subcellular location">
    <subcellularLocation>
        <location evidence="1">Membrane</location>
        <topology evidence="1">Multi-pass membrane protein</topology>
    </subcellularLocation>
</comment>
<feature type="transmembrane region" description="Helical" evidence="7">
    <location>
        <begin position="122"/>
        <end position="143"/>
    </location>
</feature>
<dbReference type="InterPro" id="IPR052337">
    <property type="entry name" value="SAT4-like"/>
</dbReference>
<comment type="similarity">
    <text evidence="5">Belongs to the SAT4 family.</text>
</comment>
<organism evidence="9 10">
    <name type="scientific">Setomelanomma holmii</name>
    <dbReference type="NCBI Taxonomy" id="210430"/>
    <lineage>
        <taxon>Eukaryota</taxon>
        <taxon>Fungi</taxon>
        <taxon>Dikarya</taxon>
        <taxon>Ascomycota</taxon>
        <taxon>Pezizomycotina</taxon>
        <taxon>Dothideomycetes</taxon>
        <taxon>Pleosporomycetidae</taxon>
        <taxon>Pleosporales</taxon>
        <taxon>Pleosporineae</taxon>
        <taxon>Phaeosphaeriaceae</taxon>
        <taxon>Setomelanomma</taxon>
    </lineage>
</organism>
<accession>A0A9P4HI46</accession>
<evidence type="ECO:0000256" key="1">
    <source>
        <dbReference type="ARBA" id="ARBA00004141"/>
    </source>
</evidence>
<keyword evidence="10" id="KW-1185">Reference proteome</keyword>
<dbReference type="Pfam" id="PF20684">
    <property type="entry name" value="Fung_rhodopsin"/>
    <property type="match status" value="1"/>
</dbReference>
<feature type="transmembrane region" description="Helical" evidence="7">
    <location>
        <begin position="172"/>
        <end position="194"/>
    </location>
</feature>
<name>A0A9P4HI46_9PLEO</name>
<dbReference type="Proteomes" id="UP000799777">
    <property type="component" value="Unassembled WGS sequence"/>
</dbReference>
<reference evidence="9" key="1">
    <citation type="journal article" date="2020" name="Stud. Mycol.">
        <title>101 Dothideomycetes genomes: a test case for predicting lifestyles and emergence of pathogens.</title>
        <authorList>
            <person name="Haridas S."/>
            <person name="Albert R."/>
            <person name="Binder M."/>
            <person name="Bloem J."/>
            <person name="Labutti K."/>
            <person name="Salamov A."/>
            <person name="Andreopoulos B."/>
            <person name="Baker S."/>
            <person name="Barry K."/>
            <person name="Bills G."/>
            <person name="Bluhm B."/>
            <person name="Cannon C."/>
            <person name="Castanera R."/>
            <person name="Culley D."/>
            <person name="Daum C."/>
            <person name="Ezra D."/>
            <person name="Gonzalez J."/>
            <person name="Henrissat B."/>
            <person name="Kuo A."/>
            <person name="Liang C."/>
            <person name="Lipzen A."/>
            <person name="Lutzoni F."/>
            <person name="Magnuson J."/>
            <person name="Mondo S."/>
            <person name="Nolan M."/>
            <person name="Ohm R."/>
            <person name="Pangilinan J."/>
            <person name="Park H.-J."/>
            <person name="Ramirez L."/>
            <person name="Alfaro M."/>
            <person name="Sun H."/>
            <person name="Tritt A."/>
            <person name="Yoshinaga Y."/>
            <person name="Zwiers L.-H."/>
            <person name="Turgeon B."/>
            <person name="Goodwin S."/>
            <person name="Spatafora J."/>
            <person name="Crous P."/>
            <person name="Grigoriev I."/>
        </authorList>
    </citation>
    <scope>NUCLEOTIDE SEQUENCE</scope>
    <source>
        <strain evidence="9">CBS 110217</strain>
    </source>
</reference>
<keyword evidence="3 7" id="KW-1133">Transmembrane helix</keyword>
<sequence length="408" mass="45701">MARHSDDSTARSGEQSERITIAFLALAWFFILLRIWTRTYIISNFGWDDSTMIMLFTVYCAALLYIGMNGGGTHVTGFSQLQLLTKWVVVSEATYIIATMTLKISLGIFFARIVIKPLQIGIIYVNLGINVFSSAASFFYCLFRCGPNLDHYVMQQLAHQCTPQTLDRFVAYTQAAVTTLTDLVFLFLPVFILWNANMTRQSKISVGFILSLAALGVICSGLRFRYVDGLTQVDDFFWNAVNISIWSTIECGASIIAGCLATLRPLLKRITTTTHISSSLGSCVKHVSRSFWTSQPSNSSSLPHHSGGASTKKEKSTSNQTQRTSSYDTPTFAEFLAQPGEEVIPLREGVRHELRAERILRDDENLEFPWPVKKNQKKRQTIHATWTLHRGVPSDGRTLLQSLNESVV</sequence>